<dbReference type="GO" id="GO:0005524">
    <property type="term" value="F:ATP binding"/>
    <property type="evidence" value="ECO:0007669"/>
    <property type="project" value="UniProtKB-KW"/>
</dbReference>
<dbReference type="GO" id="GO:0007166">
    <property type="term" value="P:cell surface receptor signaling pathway"/>
    <property type="evidence" value="ECO:0007669"/>
    <property type="project" value="InterPro"/>
</dbReference>
<dbReference type="Gene3D" id="3.30.200.20">
    <property type="entry name" value="Phosphorylase Kinase, domain 1"/>
    <property type="match status" value="1"/>
</dbReference>
<evidence type="ECO:0000259" key="4">
    <source>
        <dbReference type="PROSITE" id="PS50011"/>
    </source>
</evidence>
<dbReference type="GeneTree" id="ENSGT00390000016453"/>
<dbReference type="Pfam" id="PF22215">
    <property type="entry name" value="MLKL_N"/>
    <property type="match status" value="1"/>
</dbReference>
<dbReference type="OrthoDB" id="4062651at2759"/>
<gene>
    <name evidence="5" type="primary">MLKL</name>
</gene>
<dbReference type="InterPro" id="IPR051681">
    <property type="entry name" value="Ser/Thr_Kinases-Pseudokinases"/>
</dbReference>
<dbReference type="Proteomes" id="UP000694546">
    <property type="component" value="Chromosome 9"/>
</dbReference>
<dbReference type="OMA" id="ESKVDWM"/>
<dbReference type="Gene3D" id="1.10.510.10">
    <property type="entry name" value="Transferase(Phosphotransferase) domain 1"/>
    <property type="match status" value="1"/>
</dbReference>
<dbReference type="SUPFAM" id="SSF56112">
    <property type="entry name" value="Protein kinase-like (PK-like)"/>
    <property type="match status" value="1"/>
</dbReference>
<dbReference type="InterPro" id="IPR001245">
    <property type="entry name" value="Ser-Thr/Tyr_kinase_cat_dom"/>
</dbReference>
<evidence type="ECO:0000256" key="1">
    <source>
        <dbReference type="ARBA" id="ARBA00022741"/>
    </source>
</evidence>
<dbReference type="PANTHER" id="PTHR44329:SF298">
    <property type="entry name" value="MIXED LINEAGE KINASE DOMAIN-LIKE PROTEIN"/>
    <property type="match status" value="1"/>
</dbReference>
<dbReference type="GO" id="GO:0004672">
    <property type="term" value="F:protein kinase activity"/>
    <property type="evidence" value="ECO:0007669"/>
    <property type="project" value="InterPro"/>
</dbReference>
<feature type="coiled-coil region" evidence="3">
    <location>
        <begin position="124"/>
        <end position="178"/>
    </location>
</feature>
<evidence type="ECO:0000256" key="3">
    <source>
        <dbReference type="SAM" id="Coils"/>
    </source>
</evidence>
<keyword evidence="3" id="KW-0175">Coiled coil</keyword>
<sequence length="477" mass="53954">MMETIEPILSLAASIYHLVGEVQANRKRCARVAERVRELAGLVTALGGGASTADSKVEAGLEKLMLTLRLAEDLIRKYADARLLKRLARAYHLGEDFADVNDRLNDAYQVLSLALQVEQSHSSRSAFEEARRRAEDQADQQDDARHFRQILEATQETLNATQETVNATQEDVQKLRGTVETLIQTVSKSRMVNQDIRVIAADELTYDTQPFMTSPTSEVYRGEYNKFTVAIKRFTTTASTSSHDVQRVFHKEIETMRRFESPNILRMFGICVQDENGPSPTFLIVMEYCEKGSLRQVLDSPRALTWARRAGMSLDAARGLYRLHQTEDKTKVHGCINSSKFLVAEGYRVKLGGLELAKTETSLRKSSDGQTSSLRYCSPQQLQNVNYVYNKKCEIYSFGIVLWEIATRKKPFEDCSTSLEIFNKVITEKVVERLPDDCPSALRTLIDACRSLDDFKRPSAGVVVDKLRRVVDELEEE</sequence>
<evidence type="ECO:0000256" key="2">
    <source>
        <dbReference type="ARBA" id="ARBA00022840"/>
    </source>
</evidence>
<dbReference type="RefSeq" id="XP_030222388.1">
    <property type="nucleotide sequence ID" value="XM_030366528.1"/>
</dbReference>
<dbReference type="AlphaFoldDB" id="A0A8C4ZGQ2"/>
<dbReference type="GeneID" id="115551033"/>
<reference evidence="5" key="1">
    <citation type="submission" date="2025-08" db="UniProtKB">
        <authorList>
            <consortium name="Ensembl"/>
        </authorList>
    </citation>
    <scope>IDENTIFICATION</scope>
</reference>
<evidence type="ECO:0000313" key="6">
    <source>
        <dbReference type="Proteomes" id="UP000694546"/>
    </source>
</evidence>
<accession>A0A8C4ZGQ2</accession>
<dbReference type="PROSITE" id="PS50011">
    <property type="entry name" value="PROTEIN_KINASE_DOM"/>
    <property type="match status" value="1"/>
</dbReference>
<dbReference type="CDD" id="cd21037">
    <property type="entry name" value="MLKL_NTD"/>
    <property type="match status" value="1"/>
</dbReference>
<dbReference type="Ensembl" id="ENSGMOT00000014931.2">
    <property type="protein sequence ID" value="ENSGMOP00000014557.2"/>
    <property type="gene ID" value="ENSGMOG00000013621.2"/>
</dbReference>
<dbReference type="Pfam" id="PF07714">
    <property type="entry name" value="PK_Tyr_Ser-Thr"/>
    <property type="match status" value="1"/>
</dbReference>
<protein>
    <submittedName>
        <fullName evidence="5">Mixed lineage kinase domain like pseudokinase</fullName>
    </submittedName>
</protein>
<proteinExistence type="predicted"/>
<keyword evidence="2" id="KW-0067">ATP-binding</keyword>
<feature type="domain" description="Protein kinase" evidence="4">
    <location>
        <begin position="205"/>
        <end position="471"/>
    </location>
</feature>
<dbReference type="Gene3D" id="1.20.930.20">
    <property type="entry name" value="Adaptor protein Cbl, N-terminal domain"/>
    <property type="match status" value="1"/>
</dbReference>
<dbReference type="PANTHER" id="PTHR44329">
    <property type="entry name" value="SERINE/THREONINE-PROTEIN KINASE TNNI3K-RELATED"/>
    <property type="match status" value="1"/>
</dbReference>
<keyword evidence="1" id="KW-0547">Nucleotide-binding</keyword>
<evidence type="ECO:0000313" key="5">
    <source>
        <dbReference type="Ensembl" id="ENSGMOP00000014557.2"/>
    </source>
</evidence>
<dbReference type="InterPro" id="IPR036537">
    <property type="entry name" value="Adaptor_Cbl_N_dom_sf"/>
</dbReference>
<dbReference type="GO" id="GO:0097527">
    <property type="term" value="P:necroptotic signaling pathway"/>
    <property type="evidence" value="ECO:0007669"/>
    <property type="project" value="TreeGrafter"/>
</dbReference>
<reference evidence="5" key="2">
    <citation type="submission" date="2025-09" db="UniProtKB">
        <authorList>
            <consortium name="Ensembl"/>
        </authorList>
    </citation>
    <scope>IDENTIFICATION</scope>
</reference>
<dbReference type="InterPro" id="IPR054000">
    <property type="entry name" value="MLKL_N"/>
</dbReference>
<name>A0A8C4ZGQ2_GADMO</name>
<organism evidence="5 6">
    <name type="scientific">Gadus morhua</name>
    <name type="common">Atlantic cod</name>
    <dbReference type="NCBI Taxonomy" id="8049"/>
    <lineage>
        <taxon>Eukaryota</taxon>
        <taxon>Metazoa</taxon>
        <taxon>Chordata</taxon>
        <taxon>Craniata</taxon>
        <taxon>Vertebrata</taxon>
        <taxon>Euteleostomi</taxon>
        <taxon>Actinopterygii</taxon>
        <taxon>Neopterygii</taxon>
        <taxon>Teleostei</taxon>
        <taxon>Neoteleostei</taxon>
        <taxon>Acanthomorphata</taxon>
        <taxon>Zeiogadaria</taxon>
        <taxon>Gadariae</taxon>
        <taxon>Gadiformes</taxon>
        <taxon>Gadoidei</taxon>
        <taxon>Gadidae</taxon>
        <taxon>Gadus</taxon>
    </lineage>
</organism>
<dbReference type="InterPro" id="IPR011009">
    <property type="entry name" value="Kinase-like_dom_sf"/>
</dbReference>
<dbReference type="InterPro" id="IPR059179">
    <property type="entry name" value="MLKL-like_MCAfunc"/>
</dbReference>
<dbReference type="InterPro" id="IPR000719">
    <property type="entry name" value="Prot_kinase_dom"/>
</dbReference>
<keyword evidence="6" id="KW-1185">Reference proteome</keyword>